<dbReference type="KEGG" id="fsm:CCS41_14790"/>
<dbReference type="OrthoDB" id="5292689at2"/>
<dbReference type="InterPro" id="IPR025296">
    <property type="entry name" value="DUF4158"/>
</dbReference>
<evidence type="ECO:0000313" key="3">
    <source>
        <dbReference type="EMBL" id="AWK15675.1"/>
    </source>
</evidence>
<dbReference type="EMBL" id="CP021661">
    <property type="protein sequence ID" value="AWK15669.1"/>
    <property type="molecule type" value="Genomic_DNA"/>
</dbReference>
<dbReference type="Proteomes" id="UP000261875">
    <property type="component" value="Plasmid p5D_Fsymbiotica-2"/>
</dbReference>
<evidence type="ECO:0000313" key="2">
    <source>
        <dbReference type="EMBL" id="AWK15669.1"/>
    </source>
</evidence>
<geneLocation type="plasmid" evidence="3 4">
    <name>p5D_Fsymbiotica-2</name>
</geneLocation>
<proteinExistence type="predicted"/>
<organism evidence="3 4">
    <name type="scientific">Candidatus Fukatsuia symbiotica</name>
    <dbReference type="NCBI Taxonomy" id="1878942"/>
    <lineage>
        <taxon>Bacteria</taxon>
        <taxon>Pseudomonadati</taxon>
        <taxon>Pseudomonadota</taxon>
        <taxon>Gammaproteobacteria</taxon>
        <taxon>Enterobacterales</taxon>
        <taxon>Yersiniaceae</taxon>
        <taxon>Candidatus Fukatsuia</taxon>
    </lineage>
</organism>
<dbReference type="Pfam" id="PF13700">
    <property type="entry name" value="DUF4158"/>
    <property type="match status" value="1"/>
</dbReference>
<name>A0A2U8IBF2_9GAMM</name>
<evidence type="ECO:0000259" key="1">
    <source>
        <dbReference type="Pfam" id="PF13700"/>
    </source>
</evidence>
<accession>A0A2U8IBF2</accession>
<protein>
    <recommendedName>
        <fullName evidence="1">DUF4158 domain-containing protein</fullName>
    </recommendedName>
</protein>
<sequence length="252" mass="29566">MTSQHNPKKEGKSERLSVLTDAEQFALYGLPDFDEAQQLEFLSLSKTELELAMSRPTLHAQVCCILQIGYFRAKHTFFRFSLAETEHDYAFVMSRYFDDTECQCMLITDHEYHSQRKLIAGLFEYHLWSGQFRQQLEQQTRQIVRRDITPGFVAAELISWLRDNRIVRPGYSTFQDIIGKTLSVERQRLTDILSRSLEPGTKEALTQLLDRDDTLSELAVLRQDAKDFRWRQMAREREKRAILAPLYHVARV</sequence>
<feature type="domain" description="DUF4158" evidence="1">
    <location>
        <begin position="19"/>
        <end position="179"/>
    </location>
</feature>
<dbReference type="EMBL" id="CP021661">
    <property type="protein sequence ID" value="AWK15675.1"/>
    <property type="molecule type" value="Genomic_DNA"/>
</dbReference>
<gene>
    <name evidence="2" type="ORF">CCS41_14790</name>
    <name evidence="3" type="ORF">CCS41_14820</name>
</gene>
<dbReference type="AlphaFoldDB" id="A0A2U8IBF2"/>
<dbReference type="KEGG" id="fsm:CCS41_14820"/>
<keyword evidence="4" id="KW-1185">Reference proteome</keyword>
<reference evidence="3 4" key="1">
    <citation type="submission" date="2017-05" db="EMBL/GenBank/DDBJ databases">
        <title>Genome sequence of Candidatus Fukatsuia symbiotica and Candidatus Hamiltonella defensa from Acyrthosiphon pisum strain 5D.</title>
        <authorList>
            <person name="Patel V.A."/>
            <person name="Chevignon G."/>
            <person name="Russell J.A."/>
            <person name="Oliver K.M."/>
        </authorList>
    </citation>
    <scope>NUCLEOTIDE SEQUENCE [LARGE SCALE GENOMIC DNA]</scope>
    <source>
        <strain evidence="3 4">5D</strain>
        <plasmid evidence="3 4">p5D_Fsymbiotica-2</plasmid>
    </source>
</reference>
<evidence type="ECO:0000313" key="4">
    <source>
        <dbReference type="Proteomes" id="UP000261875"/>
    </source>
</evidence>
<keyword evidence="3" id="KW-0614">Plasmid</keyword>